<evidence type="ECO:0000313" key="1">
    <source>
        <dbReference type="EMBL" id="KAF2888392.1"/>
    </source>
</evidence>
<comment type="caution">
    <text evidence="1">The sequence shown here is derived from an EMBL/GenBank/DDBJ whole genome shotgun (WGS) entry which is preliminary data.</text>
</comment>
<dbReference type="OrthoDB" id="6751555at2759"/>
<reference evidence="1" key="1">
    <citation type="submission" date="2019-08" db="EMBL/GenBank/DDBJ databases">
        <title>The genome of the North American firefly Photinus pyralis.</title>
        <authorList>
            <consortium name="Photinus pyralis genome working group"/>
            <person name="Fallon T.R."/>
            <person name="Sander Lower S.E."/>
            <person name="Weng J.-K."/>
        </authorList>
    </citation>
    <scope>NUCLEOTIDE SEQUENCE</scope>
    <source>
        <strain evidence="1">TRF0915ILg1</strain>
        <tissue evidence="1">Whole body</tissue>
    </source>
</reference>
<name>A0A8K0CNE1_IGNLU</name>
<gene>
    <name evidence="1" type="ORF">ILUMI_17781</name>
</gene>
<evidence type="ECO:0008006" key="3">
    <source>
        <dbReference type="Google" id="ProtNLM"/>
    </source>
</evidence>
<accession>A0A8K0CNE1</accession>
<proteinExistence type="predicted"/>
<sequence length="69" mass="8265">MDKDNFVAIKGWFHRWKKRQNIVYKRTHGAPECEEIADIRPLSMTEGEFKEWIDIDQDITTAAKQTDRR</sequence>
<dbReference type="Proteomes" id="UP000801492">
    <property type="component" value="Unassembled WGS sequence"/>
</dbReference>
<keyword evidence="2" id="KW-1185">Reference proteome</keyword>
<dbReference type="AlphaFoldDB" id="A0A8K0CNE1"/>
<dbReference type="EMBL" id="VTPC01077685">
    <property type="protein sequence ID" value="KAF2888392.1"/>
    <property type="molecule type" value="Genomic_DNA"/>
</dbReference>
<protein>
    <recommendedName>
        <fullName evidence="3">HTH CENPB-type domain-containing protein</fullName>
    </recommendedName>
</protein>
<organism evidence="1 2">
    <name type="scientific">Ignelater luminosus</name>
    <name type="common">Cucubano</name>
    <name type="synonym">Pyrophorus luminosus</name>
    <dbReference type="NCBI Taxonomy" id="2038154"/>
    <lineage>
        <taxon>Eukaryota</taxon>
        <taxon>Metazoa</taxon>
        <taxon>Ecdysozoa</taxon>
        <taxon>Arthropoda</taxon>
        <taxon>Hexapoda</taxon>
        <taxon>Insecta</taxon>
        <taxon>Pterygota</taxon>
        <taxon>Neoptera</taxon>
        <taxon>Endopterygota</taxon>
        <taxon>Coleoptera</taxon>
        <taxon>Polyphaga</taxon>
        <taxon>Elateriformia</taxon>
        <taxon>Elateroidea</taxon>
        <taxon>Elateridae</taxon>
        <taxon>Agrypninae</taxon>
        <taxon>Pyrophorini</taxon>
        <taxon>Ignelater</taxon>
    </lineage>
</organism>
<evidence type="ECO:0000313" key="2">
    <source>
        <dbReference type="Proteomes" id="UP000801492"/>
    </source>
</evidence>